<feature type="region of interest" description="Disordered" evidence="1">
    <location>
        <begin position="1"/>
        <end position="38"/>
    </location>
</feature>
<evidence type="ECO:0000313" key="2">
    <source>
        <dbReference type="EMBL" id="CAK0911356.1"/>
    </source>
</evidence>
<accession>A0ABN9YEU0</accession>
<reference evidence="2" key="1">
    <citation type="submission" date="2023-10" db="EMBL/GenBank/DDBJ databases">
        <authorList>
            <person name="Chen Y."/>
            <person name="Shah S."/>
            <person name="Dougan E. K."/>
            <person name="Thang M."/>
            <person name="Chan C."/>
        </authorList>
    </citation>
    <scope>NUCLEOTIDE SEQUENCE [LARGE SCALE GENOMIC DNA]</scope>
</reference>
<feature type="compositionally biased region" description="Low complexity" evidence="1">
    <location>
        <begin position="188"/>
        <end position="201"/>
    </location>
</feature>
<feature type="compositionally biased region" description="Basic and acidic residues" evidence="1">
    <location>
        <begin position="119"/>
        <end position="141"/>
    </location>
</feature>
<name>A0ABN9YEU0_9DINO</name>
<keyword evidence="3" id="KW-1185">Reference proteome</keyword>
<sequence length="318" mass="35878">MAPKKAKKVDLSPRAKPVVSEADLQQAKTALQDEGERKRARSSLKYWLEEKGQHNSFKSVTTAEKKEFLEAHWATKLKERAGKYARTSTKEHTFADKEAHLFQWMGKFQMQQVLGEQKAQNKTDSGKLITRPDPDTGKEDEWSIEYRVYQDGGGNEEHRMRGEKPENSKDDLDETAAKEADDFMQEMSSHMGSGSGSASSGEPLVNVKIEKTGGDAPAEPPNPHKTTFDKIKANIKSEIRKTKTGKYVQSLNDDVSKMIPKMSKAIKTMERVFLQKGDDDIDDAMILAVAKQVDEASLNYDAVIDWARRLITDKKRKK</sequence>
<protein>
    <recommendedName>
        <fullName evidence="4">Myb/SANT-like domain-containing protein</fullName>
    </recommendedName>
</protein>
<proteinExistence type="predicted"/>
<evidence type="ECO:0000256" key="1">
    <source>
        <dbReference type="SAM" id="MobiDB-lite"/>
    </source>
</evidence>
<comment type="caution">
    <text evidence="2">The sequence shown here is derived from an EMBL/GenBank/DDBJ whole genome shotgun (WGS) entry which is preliminary data.</text>
</comment>
<feature type="region of interest" description="Disordered" evidence="1">
    <location>
        <begin position="115"/>
        <end position="202"/>
    </location>
</feature>
<evidence type="ECO:0000313" key="3">
    <source>
        <dbReference type="Proteomes" id="UP001189429"/>
    </source>
</evidence>
<gene>
    <name evidence="2" type="ORF">PCOR1329_LOCUS85265</name>
</gene>
<dbReference type="Proteomes" id="UP001189429">
    <property type="component" value="Unassembled WGS sequence"/>
</dbReference>
<feature type="compositionally biased region" description="Basic and acidic residues" evidence="1">
    <location>
        <begin position="155"/>
        <end position="181"/>
    </location>
</feature>
<organism evidence="2 3">
    <name type="scientific">Prorocentrum cordatum</name>
    <dbReference type="NCBI Taxonomy" id="2364126"/>
    <lineage>
        <taxon>Eukaryota</taxon>
        <taxon>Sar</taxon>
        <taxon>Alveolata</taxon>
        <taxon>Dinophyceae</taxon>
        <taxon>Prorocentrales</taxon>
        <taxon>Prorocentraceae</taxon>
        <taxon>Prorocentrum</taxon>
    </lineage>
</organism>
<dbReference type="EMBL" id="CAUYUJ010022567">
    <property type="protein sequence ID" value="CAK0911356.1"/>
    <property type="molecule type" value="Genomic_DNA"/>
</dbReference>
<evidence type="ECO:0008006" key="4">
    <source>
        <dbReference type="Google" id="ProtNLM"/>
    </source>
</evidence>